<dbReference type="Proteomes" id="UP000018144">
    <property type="component" value="Unassembled WGS sequence"/>
</dbReference>
<protein>
    <submittedName>
        <fullName evidence="2">Uncharacterized protein</fullName>
    </submittedName>
</protein>
<dbReference type="AlphaFoldDB" id="U4LC55"/>
<organism evidence="2 3">
    <name type="scientific">Pyronema omphalodes (strain CBS 100304)</name>
    <name type="common">Pyronema confluens</name>
    <dbReference type="NCBI Taxonomy" id="1076935"/>
    <lineage>
        <taxon>Eukaryota</taxon>
        <taxon>Fungi</taxon>
        <taxon>Dikarya</taxon>
        <taxon>Ascomycota</taxon>
        <taxon>Pezizomycotina</taxon>
        <taxon>Pezizomycetes</taxon>
        <taxon>Pezizales</taxon>
        <taxon>Pyronemataceae</taxon>
        <taxon>Pyronema</taxon>
    </lineage>
</organism>
<evidence type="ECO:0000256" key="1">
    <source>
        <dbReference type="SAM" id="MobiDB-lite"/>
    </source>
</evidence>
<feature type="region of interest" description="Disordered" evidence="1">
    <location>
        <begin position="90"/>
        <end position="113"/>
    </location>
</feature>
<gene>
    <name evidence="2" type="ORF">PCON_03003</name>
</gene>
<reference evidence="2 3" key="1">
    <citation type="journal article" date="2013" name="PLoS Genet.">
        <title>The genome and development-dependent transcriptomes of Pyronema confluens: a window into fungal evolution.</title>
        <authorList>
            <person name="Traeger S."/>
            <person name="Altegoer F."/>
            <person name="Freitag M."/>
            <person name="Gabaldon T."/>
            <person name="Kempken F."/>
            <person name="Kumar A."/>
            <person name="Marcet-Houben M."/>
            <person name="Poggeler S."/>
            <person name="Stajich J.E."/>
            <person name="Nowrousian M."/>
        </authorList>
    </citation>
    <scope>NUCLEOTIDE SEQUENCE [LARGE SCALE GENOMIC DNA]</scope>
    <source>
        <strain evidence="3">CBS 100304</strain>
        <tissue evidence="2">Vegetative mycelium</tissue>
    </source>
</reference>
<keyword evidence="3" id="KW-1185">Reference proteome</keyword>
<dbReference type="EMBL" id="HF936391">
    <property type="protein sequence ID" value="CCX16398.1"/>
    <property type="molecule type" value="Genomic_DNA"/>
</dbReference>
<evidence type="ECO:0000313" key="2">
    <source>
        <dbReference type="EMBL" id="CCX16398.1"/>
    </source>
</evidence>
<proteinExistence type="predicted"/>
<accession>U4LC55</accession>
<name>U4LC55_PYROM</name>
<sequence length="113" mass="12662">MLSMDVFITMHLNYTLSKQVRPFFQMNIFTRQISSSTSLISFQPQKPRSTATTYRTSHQSVGVTRFSLKVFTAFLFTTKTVSNLNTIRHQPALSTNNGTNCQPGGGHTSSPQQ</sequence>
<evidence type="ECO:0000313" key="3">
    <source>
        <dbReference type="Proteomes" id="UP000018144"/>
    </source>
</evidence>